<accession>A0AAE1C5N6</accession>
<keyword evidence="5" id="KW-1185">Reference proteome</keyword>
<dbReference type="EMBL" id="JAUTXT010000003">
    <property type="protein sequence ID" value="KAK3679034.1"/>
    <property type="molecule type" value="Genomic_DNA"/>
</dbReference>
<name>A0AAE1C5N6_9PEZI</name>
<dbReference type="Gene3D" id="3.40.50.300">
    <property type="entry name" value="P-loop containing nucleotide triphosphate hydrolases"/>
    <property type="match status" value="1"/>
</dbReference>
<dbReference type="PANTHER" id="PTHR24173">
    <property type="entry name" value="ANKYRIN REPEAT CONTAINING"/>
    <property type="match status" value="1"/>
</dbReference>
<evidence type="ECO:0000256" key="1">
    <source>
        <dbReference type="ARBA" id="ARBA00022737"/>
    </source>
</evidence>
<dbReference type="SUPFAM" id="SSF48403">
    <property type="entry name" value="Ankyrin repeat"/>
    <property type="match status" value="2"/>
</dbReference>
<evidence type="ECO:0000313" key="4">
    <source>
        <dbReference type="EMBL" id="KAK3679034.1"/>
    </source>
</evidence>
<feature type="repeat" description="ANK" evidence="3">
    <location>
        <begin position="650"/>
        <end position="678"/>
    </location>
</feature>
<dbReference type="InterPro" id="IPR002110">
    <property type="entry name" value="Ankyrin_rpt"/>
</dbReference>
<protein>
    <recommendedName>
        <fullName evidence="6">Ankyrin</fullName>
    </recommendedName>
</protein>
<dbReference type="Gene3D" id="1.25.40.20">
    <property type="entry name" value="Ankyrin repeat-containing domain"/>
    <property type="match status" value="4"/>
</dbReference>
<keyword evidence="2 3" id="KW-0040">ANK repeat</keyword>
<feature type="repeat" description="ANK" evidence="3">
    <location>
        <begin position="1047"/>
        <end position="1079"/>
    </location>
</feature>
<dbReference type="InterPro" id="IPR027417">
    <property type="entry name" value="P-loop_NTPase"/>
</dbReference>
<dbReference type="SMART" id="SM00248">
    <property type="entry name" value="ANK"/>
    <property type="match status" value="10"/>
</dbReference>
<sequence>MAAKGGELELLSARLQSLQNVGLSMQRSRLQGIKDKALWSWHKDKFEADQKSTLQKLGHIRARLSDDDFEVNLSSNTLLQNIASRKQGKRIISTLDWICRDTIDRPSFPASTIAKDNISFVKADDMYNQWREDESWQFNCYGRPGSGKSLRAQAVLDDLHARERAGVRIPQVIADAYDSAKVGGSTSQDLELEMVRDALRQEPSTIGKIVLVIDAIDEVGTAQSEVETEIHQLRDMGVCIFSTDRRVPRNSYHRVVCFHCQRGPLDFYWRCPRCIGYLQYPLDVCRNCDTLGKRCKEAAHQMKPFGRLHQEITASLQDVTSFINAFVAKELQNGDVGEDDGSMFEGFVPALSTLQSELGADFWTTLPATVHDAANGIFIHVQLFMQQLKAQHNVDGIRELLRKLTDGTMDDFDQQYNMMLDVCIKQTHPASAKVARNHMSLVSCAYEILAFDQLSHATAAKYKYRASKDLAGRRTIKDLVRRDTQGLLTLESTGKVESFPVVFFHQSLSVYIHENRSRLFPDAPQQMFDACIAYLLLDAFRQPFASVQEMDKIVEEYPFASYAARYWGWHARDVPQDIRNCSNLLKLLGDEARLHCIMQVAWHSPVMREGAWDVTGGIRPLHCAAFHGLTPLCHALLEAGCVVDPEESTYGQTPLIYACRNGHEETVKLLLNRGANCNHAPIAGNTPLLQAIEHGHLAAFRVLMNQPELDVNKRGRGMVCRTPLGTSAKTDEAEITKELLKAKDIDVNRTDGAGCTALARAVDSIAVDTVRLLLADDRVDLNIIEPLGSRTALDKTTDHGLDYLQDSANICAIAKMLLEDRRRPQVSSQAITNVIESEHHKIELLELLAAASSSLDHTDEYGRSYLHLAAAGNHADVLESLHRALARQPGFNLDIQDMFGATALHLACREVALESVKTIRYLIDANSDLSLLDHQRRPSFALARSASEKYWKSDIRALFAARVAPDILDAKPTETRTIKAIIKVGHRAALESALSSLKAPLDPERDPYTKSTILHQVMDLHDGDSRHDMLRTILPYSGHFISAANNYGRTCAHIATLSGDLLSLELLVEHGIDKEVKDKYNLTAFELAQMWQQHNICIFLINRDAQLPPRGQLSQELIHVAVSLGDLTALERLVRAGLTIQQRDDALNTTALQRAEALLQDALQEATDDI</sequence>
<dbReference type="PROSITE" id="PS50088">
    <property type="entry name" value="ANK_REPEAT"/>
    <property type="match status" value="3"/>
</dbReference>
<gene>
    <name evidence="4" type="ORF">LTR78_001487</name>
</gene>
<evidence type="ECO:0000256" key="3">
    <source>
        <dbReference type="PROSITE-ProRule" id="PRU00023"/>
    </source>
</evidence>
<evidence type="ECO:0000313" key="5">
    <source>
        <dbReference type="Proteomes" id="UP001274830"/>
    </source>
</evidence>
<proteinExistence type="predicted"/>
<organism evidence="4 5">
    <name type="scientific">Recurvomyces mirabilis</name>
    <dbReference type="NCBI Taxonomy" id="574656"/>
    <lineage>
        <taxon>Eukaryota</taxon>
        <taxon>Fungi</taxon>
        <taxon>Dikarya</taxon>
        <taxon>Ascomycota</taxon>
        <taxon>Pezizomycotina</taxon>
        <taxon>Dothideomycetes</taxon>
        <taxon>Dothideomycetidae</taxon>
        <taxon>Mycosphaerellales</taxon>
        <taxon>Teratosphaeriaceae</taxon>
        <taxon>Recurvomyces</taxon>
    </lineage>
</organism>
<dbReference type="SUPFAM" id="SSF52540">
    <property type="entry name" value="P-loop containing nucleoside triphosphate hydrolases"/>
    <property type="match status" value="1"/>
</dbReference>
<comment type="caution">
    <text evidence="4">The sequence shown here is derived from an EMBL/GenBank/DDBJ whole genome shotgun (WGS) entry which is preliminary data.</text>
</comment>
<evidence type="ECO:0000256" key="2">
    <source>
        <dbReference type="ARBA" id="ARBA00023043"/>
    </source>
</evidence>
<dbReference type="Proteomes" id="UP001274830">
    <property type="component" value="Unassembled WGS sequence"/>
</dbReference>
<dbReference type="AlphaFoldDB" id="A0AAE1C5N6"/>
<dbReference type="PANTHER" id="PTHR24173:SF74">
    <property type="entry name" value="ANKYRIN REPEAT DOMAIN-CONTAINING PROTEIN 16"/>
    <property type="match status" value="1"/>
</dbReference>
<dbReference type="PROSITE" id="PS50297">
    <property type="entry name" value="ANK_REP_REGION"/>
    <property type="match status" value="2"/>
</dbReference>
<keyword evidence="1" id="KW-0677">Repeat</keyword>
<dbReference type="Pfam" id="PF12796">
    <property type="entry name" value="Ank_2"/>
    <property type="match status" value="2"/>
</dbReference>
<dbReference type="InterPro" id="IPR036770">
    <property type="entry name" value="Ankyrin_rpt-contain_sf"/>
</dbReference>
<reference evidence="4" key="1">
    <citation type="submission" date="2023-07" db="EMBL/GenBank/DDBJ databases">
        <title>Black Yeasts Isolated from many extreme environments.</title>
        <authorList>
            <person name="Coleine C."/>
            <person name="Stajich J.E."/>
            <person name="Selbmann L."/>
        </authorList>
    </citation>
    <scope>NUCLEOTIDE SEQUENCE</scope>
    <source>
        <strain evidence="4">CCFEE 5485</strain>
    </source>
</reference>
<evidence type="ECO:0008006" key="6">
    <source>
        <dbReference type="Google" id="ProtNLM"/>
    </source>
</evidence>
<feature type="repeat" description="ANK" evidence="3">
    <location>
        <begin position="899"/>
        <end position="934"/>
    </location>
</feature>